<evidence type="ECO:0000313" key="9">
    <source>
        <dbReference type="Proteomes" id="UP000076400"/>
    </source>
</evidence>
<accession>A0A154WGP5</accession>
<organism evidence="8 9">
    <name type="scientific">Oceanibaculum pacificum</name>
    <dbReference type="NCBI Taxonomy" id="580166"/>
    <lineage>
        <taxon>Bacteria</taxon>
        <taxon>Pseudomonadati</taxon>
        <taxon>Pseudomonadota</taxon>
        <taxon>Alphaproteobacteria</taxon>
        <taxon>Rhodospirillales</taxon>
        <taxon>Oceanibaculaceae</taxon>
        <taxon>Oceanibaculum</taxon>
    </lineage>
</organism>
<protein>
    <recommendedName>
        <fullName evidence="2 5">Basal-body rod modification protein FlgD</fullName>
    </recommendedName>
</protein>
<evidence type="ECO:0000259" key="7">
    <source>
        <dbReference type="Pfam" id="PF13860"/>
    </source>
</evidence>
<evidence type="ECO:0000256" key="1">
    <source>
        <dbReference type="ARBA" id="ARBA00010577"/>
    </source>
</evidence>
<evidence type="ECO:0000256" key="3">
    <source>
        <dbReference type="ARBA" id="ARBA00022795"/>
    </source>
</evidence>
<reference evidence="8 9" key="1">
    <citation type="submission" date="2015-12" db="EMBL/GenBank/DDBJ databases">
        <title>Genome sequence of Oceanibaculum pacificum MCCC 1A02656.</title>
        <authorList>
            <person name="Lu L."/>
            <person name="Lai Q."/>
            <person name="Shao Z."/>
            <person name="Qian P."/>
        </authorList>
    </citation>
    <scope>NUCLEOTIDE SEQUENCE [LARGE SCALE GENOMIC DNA]</scope>
    <source>
        <strain evidence="8 9">MCCC 1A02656</strain>
    </source>
</reference>
<dbReference type="Pfam" id="PF13860">
    <property type="entry name" value="FlgD_ig"/>
    <property type="match status" value="1"/>
</dbReference>
<dbReference type="Proteomes" id="UP000076400">
    <property type="component" value="Unassembled WGS sequence"/>
</dbReference>
<dbReference type="AlphaFoldDB" id="A0A154WGP5"/>
<dbReference type="Gene3D" id="2.30.30.910">
    <property type="match status" value="1"/>
</dbReference>
<sequence>MAVDGVGQTQTGNTTTSAAASQARLTENFDTFLTLLTAQLKNQDPLNPMDSHEFTNQLVMFSGVEQQIKQNQNLETMIQLQQISEQASTMSYIGRYVSAEGATAPLQNGEANWSYALEEGAISTKLDVLNADGEVVYTTSGEIEGGAHRFKWDGKNISGQQLEDGAYTLRITALDRDSKAVDSAIGYVGRVTGIGKSDLGPVLKFGEMGLLLDKAISVEEDPAANA</sequence>
<dbReference type="GO" id="GO:0044781">
    <property type="term" value="P:bacterial-type flagellum organization"/>
    <property type="evidence" value="ECO:0007669"/>
    <property type="project" value="UniProtKB-UniRule"/>
</dbReference>
<dbReference type="InterPro" id="IPR005648">
    <property type="entry name" value="FlgD"/>
</dbReference>
<dbReference type="STRING" id="580166.AUP43_15420"/>
<feature type="compositionally biased region" description="Low complexity" evidence="6">
    <location>
        <begin position="7"/>
        <end position="21"/>
    </location>
</feature>
<dbReference type="OrthoDB" id="9785233at2"/>
<evidence type="ECO:0000256" key="4">
    <source>
        <dbReference type="ARBA" id="ARBA00024746"/>
    </source>
</evidence>
<keyword evidence="9" id="KW-1185">Reference proteome</keyword>
<comment type="caution">
    <text evidence="8">The sequence shown here is derived from an EMBL/GenBank/DDBJ whole genome shotgun (WGS) entry which is preliminary data.</text>
</comment>
<comment type="similarity">
    <text evidence="1 5">Belongs to the FlgD family.</text>
</comment>
<dbReference type="InterPro" id="IPR025965">
    <property type="entry name" value="FlgD/Vpr_Ig-like"/>
</dbReference>
<dbReference type="Pfam" id="PF03963">
    <property type="entry name" value="FlgD"/>
    <property type="match status" value="1"/>
</dbReference>
<feature type="domain" description="FlgD/Vpr Ig-like" evidence="7">
    <location>
        <begin position="109"/>
        <end position="175"/>
    </location>
</feature>
<dbReference type="Gene3D" id="2.60.40.4070">
    <property type="match status" value="1"/>
</dbReference>
<feature type="region of interest" description="Disordered" evidence="6">
    <location>
        <begin position="1"/>
        <end position="21"/>
    </location>
</feature>
<evidence type="ECO:0000313" key="8">
    <source>
        <dbReference type="EMBL" id="KZD12700.1"/>
    </source>
</evidence>
<evidence type="ECO:0000256" key="6">
    <source>
        <dbReference type="SAM" id="MobiDB-lite"/>
    </source>
</evidence>
<proteinExistence type="inferred from homology"/>
<keyword evidence="3 5" id="KW-1005">Bacterial flagellum biogenesis</keyword>
<gene>
    <name evidence="8" type="ORF">AUP43_15420</name>
</gene>
<dbReference type="EMBL" id="LPXN01000004">
    <property type="protein sequence ID" value="KZD12700.1"/>
    <property type="molecule type" value="Genomic_DNA"/>
</dbReference>
<name>A0A154WGP5_9PROT</name>
<dbReference type="RefSeq" id="WP_067551486.1">
    <property type="nucleotide sequence ID" value="NZ_LPXN01000004.1"/>
</dbReference>
<evidence type="ECO:0000256" key="5">
    <source>
        <dbReference type="RuleBase" id="RU362076"/>
    </source>
</evidence>
<evidence type="ECO:0000256" key="2">
    <source>
        <dbReference type="ARBA" id="ARBA00016013"/>
    </source>
</evidence>
<comment type="function">
    <text evidence="4 5">Required for flagellar hook formation. May act as a scaffolding protein.</text>
</comment>